<reference evidence="17 18" key="1">
    <citation type="submission" date="2014-08" db="EMBL/GenBank/DDBJ databases">
        <title>Genomic and Phenotypic Diversity of Colwellia psychrerythraea strains from Disparate Marine Basins.</title>
        <authorList>
            <person name="Techtmann S.M."/>
            <person name="Stelling S.C."/>
            <person name="Utturkar S.M."/>
            <person name="Alshibli N."/>
            <person name="Harris A."/>
            <person name="Brown S.D."/>
            <person name="Hazen T.C."/>
        </authorList>
    </citation>
    <scope>NUCLEOTIDE SEQUENCE [LARGE SCALE GENOMIC DNA]</scope>
    <source>
        <strain evidence="17 18">ND2E</strain>
    </source>
</reference>
<protein>
    <recommendedName>
        <fullName evidence="4">Lipase chaperone</fullName>
    </recommendedName>
    <alternativeName>
        <fullName evidence="15">Lipase foldase</fullName>
    </alternativeName>
    <alternativeName>
        <fullName evidence="13">Lipase helper protein</fullName>
    </alternativeName>
    <alternativeName>
        <fullName evidence="14">Lipase modulator</fullName>
    </alternativeName>
</protein>
<keyword evidence="8" id="KW-0442">Lipid degradation</keyword>
<proteinExistence type="inferred from homology"/>
<dbReference type="GO" id="GO:0051082">
    <property type="term" value="F:unfolded protein binding"/>
    <property type="evidence" value="ECO:0007669"/>
    <property type="project" value="InterPro"/>
</dbReference>
<keyword evidence="9 16" id="KW-1133">Transmembrane helix</keyword>
<evidence type="ECO:0000256" key="1">
    <source>
        <dbReference type="ARBA" id="ARBA00003280"/>
    </source>
</evidence>
<evidence type="ECO:0000256" key="10">
    <source>
        <dbReference type="ARBA" id="ARBA00023098"/>
    </source>
</evidence>
<dbReference type="InterPro" id="IPR004961">
    <property type="entry name" value="Lipase_chaperone"/>
</dbReference>
<evidence type="ECO:0000256" key="6">
    <source>
        <dbReference type="ARBA" id="ARBA00022519"/>
    </source>
</evidence>
<keyword evidence="7 16" id="KW-0812">Transmembrane</keyword>
<dbReference type="GO" id="GO:0006457">
    <property type="term" value="P:protein folding"/>
    <property type="evidence" value="ECO:0007669"/>
    <property type="project" value="InterPro"/>
</dbReference>
<dbReference type="RefSeq" id="WP_052056862.1">
    <property type="nucleotide sequence ID" value="NZ_JQED01000047.1"/>
</dbReference>
<comment type="caution">
    <text evidence="17">The sequence shown here is derived from an EMBL/GenBank/DDBJ whole genome shotgun (WGS) entry which is preliminary data.</text>
</comment>
<accession>A0A099KDC3</accession>
<dbReference type="SUPFAM" id="SSF158855">
    <property type="entry name" value="Lipase chaperone-like"/>
    <property type="match status" value="1"/>
</dbReference>
<sequence precursor="true">MNLNKLKVFVLLIALIMFTVTLFNSLESNKKVEQQRQASTLIEQSRANTPLKPQLLSELVLSQGDWVIPPESTKQLPTSLRNTPMPEHLDVNQDGSLFINKKILHLFEFYLSAIGEESLELVITRIKSNLKEQLTAQALDEALHILEGYLQYRNEITALKHEYNQAFSNNEYSLEYVINTRNELIEARWRFLPKDVITAFFEQEDEYENYMLSLATIARDNSLSKEQKTSAISLLNTQTPSWLIEQQNTANQLNKYRQQFRELLSQGASDSELRILREQEFSSEVSDRLSNLDTQRLQWQQRLSEYRVELVTILAIESDPKAQQVLIDELRSQHFTVQEIRRVNALDSSYL</sequence>
<dbReference type="AlphaFoldDB" id="A0A099KDC3"/>
<comment type="subcellular location">
    <subcellularLocation>
        <location evidence="2">Cell inner membrane</location>
        <topology evidence="2">Single-pass membrane protein</topology>
        <orientation evidence="2">Periplasmic side</orientation>
    </subcellularLocation>
</comment>
<dbReference type="GO" id="GO:0016042">
    <property type="term" value="P:lipid catabolic process"/>
    <property type="evidence" value="ECO:0007669"/>
    <property type="project" value="UniProtKB-KW"/>
</dbReference>
<evidence type="ECO:0000256" key="2">
    <source>
        <dbReference type="ARBA" id="ARBA00004383"/>
    </source>
</evidence>
<evidence type="ECO:0000256" key="15">
    <source>
        <dbReference type="ARBA" id="ARBA00033028"/>
    </source>
</evidence>
<gene>
    <name evidence="17" type="ORF">ND2E_4161</name>
</gene>
<dbReference type="EMBL" id="JQED01000047">
    <property type="protein sequence ID" value="KGJ88325.1"/>
    <property type="molecule type" value="Genomic_DNA"/>
</dbReference>
<evidence type="ECO:0000256" key="3">
    <source>
        <dbReference type="ARBA" id="ARBA00010358"/>
    </source>
</evidence>
<evidence type="ECO:0000256" key="7">
    <source>
        <dbReference type="ARBA" id="ARBA00022692"/>
    </source>
</evidence>
<dbReference type="Proteomes" id="UP000029843">
    <property type="component" value="Unassembled WGS sequence"/>
</dbReference>
<evidence type="ECO:0000256" key="12">
    <source>
        <dbReference type="ARBA" id="ARBA00023186"/>
    </source>
</evidence>
<keyword evidence="10" id="KW-0443">Lipid metabolism</keyword>
<comment type="function">
    <text evidence="1">May be involved in the folding of the extracellular lipase during its passage through the periplasm.</text>
</comment>
<name>A0A099KDC3_COLPS</name>
<keyword evidence="6" id="KW-0997">Cell inner membrane</keyword>
<keyword evidence="12" id="KW-0143">Chaperone</keyword>
<dbReference type="GO" id="GO:0005886">
    <property type="term" value="C:plasma membrane"/>
    <property type="evidence" value="ECO:0007669"/>
    <property type="project" value="UniProtKB-SubCell"/>
</dbReference>
<keyword evidence="5" id="KW-1003">Cell membrane</keyword>
<evidence type="ECO:0000256" key="9">
    <source>
        <dbReference type="ARBA" id="ARBA00022989"/>
    </source>
</evidence>
<evidence type="ECO:0000256" key="11">
    <source>
        <dbReference type="ARBA" id="ARBA00023136"/>
    </source>
</evidence>
<evidence type="ECO:0000256" key="4">
    <source>
        <dbReference type="ARBA" id="ARBA00019692"/>
    </source>
</evidence>
<comment type="similarity">
    <text evidence="3">Belongs to the lipase chaperone family.</text>
</comment>
<feature type="transmembrane region" description="Helical" evidence="16">
    <location>
        <begin position="6"/>
        <end position="26"/>
    </location>
</feature>
<evidence type="ECO:0000256" key="13">
    <source>
        <dbReference type="ARBA" id="ARBA00030948"/>
    </source>
</evidence>
<evidence type="ECO:0000256" key="16">
    <source>
        <dbReference type="SAM" id="Phobius"/>
    </source>
</evidence>
<evidence type="ECO:0000313" key="18">
    <source>
        <dbReference type="Proteomes" id="UP000029843"/>
    </source>
</evidence>
<organism evidence="17 18">
    <name type="scientific">Colwellia psychrerythraea</name>
    <name type="common">Vibrio psychroerythus</name>
    <dbReference type="NCBI Taxonomy" id="28229"/>
    <lineage>
        <taxon>Bacteria</taxon>
        <taxon>Pseudomonadati</taxon>
        <taxon>Pseudomonadota</taxon>
        <taxon>Gammaproteobacteria</taxon>
        <taxon>Alteromonadales</taxon>
        <taxon>Colwelliaceae</taxon>
        <taxon>Colwellia</taxon>
    </lineage>
</organism>
<dbReference type="Pfam" id="PF03280">
    <property type="entry name" value="Lipase_chap"/>
    <property type="match status" value="1"/>
</dbReference>
<evidence type="ECO:0000256" key="14">
    <source>
        <dbReference type="ARBA" id="ARBA00031542"/>
    </source>
</evidence>
<evidence type="ECO:0000256" key="5">
    <source>
        <dbReference type="ARBA" id="ARBA00022475"/>
    </source>
</evidence>
<keyword evidence="11 16" id="KW-0472">Membrane</keyword>
<evidence type="ECO:0000256" key="8">
    <source>
        <dbReference type="ARBA" id="ARBA00022963"/>
    </source>
</evidence>
<evidence type="ECO:0000313" key="17">
    <source>
        <dbReference type="EMBL" id="KGJ88325.1"/>
    </source>
</evidence>
<dbReference type="OrthoDB" id="7025807at2"/>
<dbReference type="PATRIC" id="fig|28229.4.peg.3504"/>